<dbReference type="AlphaFoldDB" id="A0AAW0M2U8"/>
<dbReference type="EMBL" id="PKMF04000026">
    <property type="protein sequence ID" value="KAK7857618.1"/>
    <property type="molecule type" value="Genomic_DNA"/>
</dbReference>
<dbReference type="PROSITE" id="PS51375">
    <property type="entry name" value="PPR"/>
    <property type="match status" value="2"/>
</dbReference>
<reference evidence="4" key="3">
    <citation type="submission" date="2023-07" db="EMBL/GenBank/DDBJ databases">
        <title>An improved reference 1 genome and first organelle genomes of Quercus suber.</title>
        <authorList>
            <consortium name="Genosuber Consortium"/>
            <person name="Usie A."/>
            <person name="Serra O."/>
            <person name="Barros P."/>
        </authorList>
    </citation>
    <scope>NUCLEOTIDE SEQUENCE</scope>
    <source>
        <strain evidence="4">HL8</strain>
        <tissue evidence="4">Leaves</tissue>
    </source>
</reference>
<reference evidence="4" key="1">
    <citation type="submission" date="2017-12" db="EMBL/GenBank/DDBJ databases">
        <authorList>
            <person name="Barbosa P."/>
            <person name="Usie A."/>
            <person name="Ramos A.M."/>
        </authorList>
    </citation>
    <scope>NUCLEOTIDE SEQUENCE</scope>
    <source>
        <strain evidence="4">HL8</strain>
        <tissue evidence="4">Leaves</tissue>
    </source>
</reference>
<evidence type="ECO:0000256" key="2">
    <source>
        <dbReference type="ARBA" id="ARBA00022737"/>
    </source>
</evidence>
<gene>
    <name evidence="4" type="ORF">CFP56_017098</name>
</gene>
<comment type="similarity">
    <text evidence="1">Belongs to the PPR family. P subfamily.</text>
</comment>
<accession>A0AAW0M2U8</accession>
<dbReference type="InterPro" id="IPR011990">
    <property type="entry name" value="TPR-like_helical_dom_sf"/>
</dbReference>
<proteinExistence type="inferred from homology"/>
<dbReference type="Pfam" id="PF13041">
    <property type="entry name" value="PPR_2"/>
    <property type="match status" value="2"/>
</dbReference>
<organism evidence="4">
    <name type="scientific">Quercus suber</name>
    <name type="common">Cork oak</name>
    <dbReference type="NCBI Taxonomy" id="58331"/>
    <lineage>
        <taxon>Eukaryota</taxon>
        <taxon>Viridiplantae</taxon>
        <taxon>Streptophyta</taxon>
        <taxon>Embryophyta</taxon>
        <taxon>Tracheophyta</taxon>
        <taxon>Spermatophyta</taxon>
        <taxon>Magnoliopsida</taxon>
        <taxon>eudicotyledons</taxon>
        <taxon>Gunneridae</taxon>
        <taxon>Pentapetalae</taxon>
        <taxon>rosids</taxon>
        <taxon>fabids</taxon>
        <taxon>Fagales</taxon>
        <taxon>Fagaceae</taxon>
        <taxon>Quercus</taxon>
    </lineage>
</organism>
<feature type="repeat" description="PPR" evidence="3">
    <location>
        <begin position="112"/>
        <end position="146"/>
    </location>
</feature>
<reference evidence="4" key="2">
    <citation type="journal article" date="2018" name="Sci. Data">
        <title>The draft genome sequence of cork oak.</title>
        <authorList>
            <person name="Ramos A.M."/>
            <person name="Usie A."/>
            <person name="Barbosa P."/>
            <person name="Barros P.M."/>
            <person name="Capote T."/>
            <person name="Chaves I."/>
            <person name="Simoes F."/>
            <person name="Abreu I."/>
            <person name="Carrasquinho I."/>
            <person name="Faro C."/>
            <person name="Guimaraes J.B."/>
            <person name="Mendonca D."/>
            <person name="Nobrega F."/>
            <person name="Rodrigues L."/>
            <person name="Saibo N.J.M."/>
            <person name="Varela M.C."/>
            <person name="Egas C."/>
            <person name="Matos J."/>
            <person name="Miguel C.M."/>
            <person name="Oliveira M.M."/>
            <person name="Ricardo C.P."/>
            <person name="Goncalves S."/>
        </authorList>
    </citation>
    <scope>NUCLEOTIDE SEQUENCE [LARGE SCALE GENOMIC DNA]</scope>
    <source>
        <strain evidence="4">HL8</strain>
    </source>
</reference>
<keyword evidence="2" id="KW-0677">Repeat</keyword>
<feature type="repeat" description="PPR" evidence="3">
    <location>
        <begin position="147"/>
        <end position="181"/>
    </location>
</feature>
<dbReference type="PANTHER" id="PTHR47941">
    <property type="entry name" value="PENTATRICOPEPTIDE REPEAT-CONTAINING PROTEIN 3, MITOCHONDRIAL"/>
    <property type="match status" value="1"/>
</dbReference>
<comment type="caution">
    <text evidence="4">The sequence shown here is derived from an EMBL/GenBank/DDBJ whole genome shotgun (WGS) entry which is preliminary data.</text>
</comment>
<evidence type="ECO:0000256" key="3">
    <source>
        <dbReference type="PROSITE-ProRule" id="PRU00708"/>
    </source>
</evidence>
<evidence type="ECO:0000256" key="1">
    <source>
        <dbReference type="ARBA" id="ARBA00007626"/>
    </source>
</evidence>
<sequence length="257" mass="28588">MAPESVLGSCIVVCTLQLPNDKSNLANISLPNGNSMATFSKSDSQSQNLHSLHKTFIACPKLFSVLTPSPPPKTDSNHFLRTLQNQEELTSSTPSISDSILVEMILFSLKQGLATYNAIINGLCKNENYARAKEVLDEMLCNGLNPDAATYNTLLIKSCRKDNILQAKEIFNEMLHHGLALVRLLGGFMRNGHLDQAVVRFRNMKKAGLVLDNVIYTILIDGEEMLAGEDQFFNEMVERVVFPDFYTFTTPILRMGI</sequence>
<dbReference type="InterPro" id="IPR002885">
    <property type="entry name" value="PPR_rpt"/>
</dbReference>
<dbReference type="NCBIfam" id="TIGR00756">
    <property type="entry name" value="PPR"/>
    <property type="match status" value="2"/>
</dbReference>
<protein>
    <submittedName>
        <fullName evidence="4">Pentatricopeptide repeat-containing protein</fullName>
    </submittedName>
</protein>
<dbReference type="Gene3D" id="1.25.40.10">
    <property type="entry name" value="Tetratricopeptide repeat domain"/>
    <property type="match status" value="2"/>
</dbReference>
<name>A0AAW0M2U8_QUESU</name>
<evidence type="ECO:0000313" key="4">
    <source>
        <dbReference type="EMBL" id="KAK7857618.1"/>
    </source>
</evidence>